<sequence length="139" mass="15762">MPRTRLRHPDQGAIVRDRRKSKQDCAGVANVGVFVETFLSGQGRHGEVESEVRRSYIRAFASQEVVKLAHMALIEIFKGGQRSRHFDFLARSCDARTDFLAASTRPPKMWSSSSSLRRTILRQYPGTEPRTGIFEPDRA</sequence>
<dbReference type="Proteomes" id="UP000001514">
    <property type="component" value="Unassembled WGS sequence"/>
</dbReference>
<dbReference type="KEGG" id="smo:SELMODRAFT_412399"/>
<dbReference type="Gramene" id="EFJ27324">
    <property type="protein sequence ID" value="EFJ27324"/>
    <property type="gene ID" value="SELMODRAFT_412399"/>
</dbReference>
<dbReference type="AlphaFoldDB" id="D8RL14"/>
<dbReference type="HOGENOM" id="CLU_1848534_0_0_1"/>
<proteinExistence type="predicted"/>
<evidence type="ECO:0000313" key="2">
    <source>
        <dbReference type="Proteomes" id="UP000001514"/>
    </source>
</evidence>
<name>D8RL14_SELML</name>
<evidence type="ECO:0000313" key="1">
    <source>
        <dbReference type="EMBL" id="EFJ27324.1"/>
    </source>
</evidence>
<reference evidence="1 2" key="1">
    <citation type="journal article" date="2011" name="Science">
        <title>The Selaginella genome identifies genetic changes associated with the evolution of vascular plants.</title>
        <authorList>
            <person name="Banks J.A."/>
            <person name="Nishiyama T."/>
            <person name="Hasebe M."/>
            <person name="Bowman J.L."/>
            <person name="Gribskov M."/>
            <person name="dePamphilis C."/>
            <person name="Albert V.A."/>
            <person name="Aono N."/>
            <person name="Aoyama T."/>
            <person name="Ambrose B.A."/>
            <person name="Ashton N.W."/>
            <person name="Axtell M.J."/>
            <person name="Barker E."/>
            <person name="Barker M.S."/>
            <person name="Bennetzen J.L."/>
            <person name="Bonawitz N.D."/>
            <person name="Chapple C."/>
            <person name="Cheng C."/>
            <person name="Correa L.G."/>
            <person name="Dacre M."/>
            <person name="DeBarry J."/>
            <person name="Dreyer I."/>
            <person name="Elias M."/>
            <person name="Engstrom E.M."/>
            <person name="Estelle M."/>
            <person name="Feng L."/>
            <person name="Finet C."/>
            <person name="Floyd S.K."/>
            <person name="Frommer W.B."/>
            <person name="Fujita T."/>
            <person name="Gramzow L."/>
            <person name="Gutensohn M."/>
            <person name="Harholt J."/>
            <person name="Hattori M."/>
            <person name="Heyl A."/>
            <person name="Hirai T."/>
            <person name="Hiwatashi Y."/>
            <person name="Ishikawa M."/>
            <person name="Iwata M."/>
            <person name="Karol K.G."/>
            <person name="Koehler B."/>
            <person name="Kolukisaoglu U."/>
            <person name="Kubo M."/>
            <person name="Kurata T."/>
            <person name="Lalonde S."/>
            <person name="Li K."/>
            <person name="Li Y."/>
            <person name="Litt A."/>
            <person name="Lyons E."/>
            <person name="Manning G."/>
            <person name="Maruyama T."/>
            <person name="Michael T.P."/>
            <person name="Mikami K."/>
            <person name="Miyazaki S."/>
            <person name="Morinaga S."/>
            <person name="Murata T."/>
            <person name="Mueller-Roeber B."/>
            <person name="Nelson D.R."/>
            <person name="Obara M."/>
            <person name="Oguri Y."/>
            <person name="Olmstead R.G."/>
            <person name="Onodera N."/>
            <person name="Petersen B.L."/>
            <person name="Pils B."/>
            <person name="Prigge M."/>
            <person name="Rensing S.A."/>
            <person name="Riano-Pachon D.M."/>
            <person name="Roberts A.W."/>
            <person name="Sato Y."/>
            <person name="Scheller H.V."/>
            <person name="Schulz B."/>
            <person name="Schulz C."/>
            <person name="Shakirov E.V."/>
            <person name="Shibagaki N."/>
            <person name="Shinohara N."/>
            <person name="Shippen D.E."/>
            <person name="Soerensen I."/>
            <person name="Sotooka R."/>
            <person name="Sugimoto N."/>
            <person name="Sugita M."/>
            <person name="Sumikawa N."/>
            <person name="Tanurdzic M."/>
            <person name="Theissen G."/>
            <person name="Ulvskov P."/>
            <person name="Wakazuki S."/>
            <person name="Weng J.K."/>
            <person name="Willats W.W."/>
            <person name="Wipf D."/>
            <person name="Wolf P.G."/>
            <person name="Yang L."/>
            <person name="Zimmer A.D."/>
            <person name="Zhu Q."/>
            <person name="Mitros T."/>
            <person name="Hellsten U."/>
            <person name="Loque D."/>
            <person name="Otillar R."/>
            <person name="Salamov A."/>
            <person name="Schmutz J."/>
            <person name="Shapiro H."/>
            <person name="Lindquist E."/>
            <person name="Lucas S."/>
            <person name="Rokhsar D."/>
            <person name="Grigoriev I.V."/>
        </authorList>
    </citation>
    <scope>NUCLEOTIDE SEQUENCE [LARGE SCALE GENOMIC DNA]</scope>
</reference>
<accession>D8RL14</accession>
<dbReference type="EMBL" id="GL377582">
    <property type="protein sequence ID" value="EFJ27324.1"/>
    <property type="molecule type" value="Genomic_DNA"/>
</dbReference>
<gene>
    <name evidence="1" type="ORF">SELMODRAFT_412399</name>
</gene>
<dbReference type="InParanoid" id="D8RL14"/>
<organism evidence="2">
    <name type="scientific">Selaginella moellendorffii</name>
    <name type="common">Spikemoss</name>
    <dbReference type="NCBI Taxonomy" id="88036"/>
    <lineage>
        <taxon>Eukaryota</taxon>
        <taxon>Viridiplantae</taxon>
        <taxon>Streptophyta</taxon>
        <taxon>Embryophyta</taxon>
        <taxon>Tracheophyta</taxon>
        <taxon>Lycopodiopsida</taxon>
        <taxon>Selaginellales</taxon>
        <taxon>Selaginellaceae</taxon>
        <taxon>Selaginella</taxon>
    </lineage>
</organism>
<protein>
    <submittedName>
        <fullName evidence="1">Uncharacterized protein</fullName>
    </submittedName>
</protein>
<keyword evidence="2" id="KW-1185">Reference proteome</keyword>